<evidence type="ECO:0000313" key="2">
    <source>
        <dbReference type="EMBL" id="PTX14471.1"/>
    </source>
</evidence>
<gene>
    <name evidence="2" type="ORF">C8N40_111136</name>
</gene>
<comment type="caution">
    <text evidence="2">The sequence shown here is derived from an EMBL/GenBank/DDBJ whole genome shotgun (WGS) entry which is preliminary data.</text>
</comment>
<dbReference type="RefSeq" id="WP_108213395.1">
    <property type="nucleotide sequence ID" value="NZ_QBKI01000011.1"/>
</dbReference>
<reference evidence="2 3" key="1">
    <citation type="submission" date="2018-04" db="EMBL/GenBank/DDBJ databases">
        <title>Genomic Encyclopedia of Archaeal and Bacterial Type Strains, Phase II (KMG-II): from individual species to whole genera.</title>
        <authorList>
            <person name="Goeker M."/>
        </authorList>
    </citation>
    <scope>NUCLEOTIDE SEQUENCE [LARGE SCALE GENOMIC DNA]</scope>
    <source>
        <strain evidence="2 3">DSM 100162</strain>
    </source>
</reference>
<dbReference type="AlphaFoldDB" id="A0A2T5YD78"/>
<feature type="transmembrane region" description="Helical" evidence="1">
    <location>
        <begin position="72"/>
        <end position="92"/>
    </location>
</feature>
<keyword evidence="1" id="KW-0812">Transmembrane</keyword>
<dbReference type="Proteomes" id="UP000244225">
    <property type="component" value="Unassembled WGS sequence"/>
</dbReference>
<evidence type="ECO:0000256" key="1">
    <source>
        <dbReference type="SAM" id="Phobius"/>
    </source>
</evidence>
<sequence>MGRGDKFIHLRVIWLAAFVLVAFYLHELFQFVYYDVLHVNARFFGVEVYSLIPFHPYPDTVQLDIQVYVWEVGVHVIMLLLVHMLHHAVHLLNALDNPIPGYHEDSLRLIKGLRYFFVMQMVLYLFFHGQQDEVYDLVVIFVCFVTPFLKRTLPQRLKDAQK</sequence>
<accession>A0A2T5YD78</accession>
<name>A0A2T5YD78_9BACT</name>
<protein>
    <submittedName>
        <fullName evidence="2">Uncharacterized protein</fullName>
    </submittedName>
</protein>
<keyword evidence="1" id="KW-0472">Membrane</keyword>
<proteinExistence type="predicted"/>
<evidence type="ECO:0000313" key="3">
    <source>
        <dbReference type="Proteomes" id="UP000244225"/>
    </source>
</evidence>
<organism evidence="2 3">
    <name type="scientific">Pontibacter mucosus</name>
    <dbReference type="NCBI Taxonomy" id="1649266"/>
    <lineage>
        <taxon>Bacteria</taxon>
        <taxon>Pseudomonadati</taxon>
        <taxon>Bacteroidota</taxon>
        <taxon>Cytophagia</taxon>
        <taxon>Cytophagales</taxon>
        <taxon>Hymenobacteraceae</taxon>
        <taxon>Pontibacter</taxon>
    </lineage>
</organism>
<keyword evidence="3" id="KW-1185">Reference proteome</keyword>
<keyword evidence="1" id="KW-1133">Transmembrane helix</keyword>
<dbReference type="EMBL" id="QBKI01000011">
    <property type="protein sequence ID" value="PTX14471.1"/>
    <property type="molecule type" value="Genomic_DNA"/>
</dbReference>
<feature type="transmembrane region" description="Helical" evidence="1">
    <location>
        <begin position="112"/>
        <end position="128"/>
    </location>
</feature>
<feature type="transmembrane region" description="Helical" evidence="1">
    <location>
        <begin position="134"/>
        <end position="153"/>
    </location>
</feature>
<feature type="transmembrane region" description="Helical" evidence="1">
    <location>
        <begin position="12"/>
        <end position="34"/>
    </location>
</feature>